<proteinExistence type="predicted"/>
<dbReference type="Pfam" id="PF12695">
    <property type="entry name" value="Abhydrolase_5"/>
    <property type="match status" value="1"/>
</dbReference>
<evidence type="ECO:0000313" key="3">
    <source>
        <dbReference type="EMBL" id="MBS2970278.1"/>
    </source>
</evidence>
<comment type="caution">
    <text evidence="3">The sequence shown here is derived from an EMBL/GenBank/DDBJ whole genome shotgun (WGS) entry which is preliminary data.</text>
</comment>
<feature type="domain" description="Alpha/beta hydrolase fold-5" evidence="2">
    <location>
        <begin position="67"/>
        <end position="102"/>
    </location>
</feature>
<organism evidence="3 4">
    <name type="scientific">Metabacillus flavus</name>
    <dbReference type="NCBI Taxonomy" id="2823519"/>
    <lineage>
        <taxon>Bacteria</taxon>
        <taxon>Bacillati</taxon>
        <taxon>Bacillota</taxon>
        <taxon>Bacilli</taxon>
        <taxon>Bacillales</taxon>
        <taxon>Bacillaceae</taxon>
        <taxon>Metabacillus</taxon>
    </lineage>
</organism>
<dbReference type="Proteomes" id="UP000682403">
    <property type="component" value="Unassembled WGS sequence"/>
</dbReference>
<keyword evidence="4" id="KW-1185">Reference proteome</keyword>
<sequence>MSLSLLGFSVHCIFNLNVCSLTVIFSFMIRHRVNRVKISCGNEEHHEKMAEGICHDFASKDGLTSLKDIENSEIQGGNHAQFGLYEKQKGDNPADIPAEQQQKQVIQYMENWIKRGSGK</sequence>
<name>A0ABS5LIG7_9BACI</name>
<keyword evidence="1" id="KW-0472">Membrane</keyword>
<protein>
    <recommendedName>
        <fullName evidence="2">Alpha/beta hydrolase fold-5 domain-containing protein</fullName>
    </recommendedName>
</protein>
<keyword evidence="1" id="KW-1133">Transmembrane helix</keyword>
<evidence type="ECO:0000256" key="1">
    <source>
        <dbReference type="SAM" id="Phobius"/>
    </source>
</evidence>
<reference evidence="3 4" key="1">
    <citation type="submission" date="2021-04" db="EMBL/GenBank/DDBJ databases">
        <title>Metabacillus sp. strain KIGAM252 whole genome sequence.</title>
        <authorList>
            <person name="Seo M.-J."/>
            <person name="Cho E.-S."/>
            <person name="Hwang C.Y."/>
            <person name="Yoon D.J."/>
        </authorList>
    </citation>
    <scope>NUCLEOTIDE SEQUENCE [LARGE SCALE GENOMIC DNA]</scope>
    <source>
        <strain evidence="3 4">KIGAM252</strain>
    </source>
</reference>
<gene>
    <name evidence="3" type="ORF">J9317_16140</name>
</gene>
<feature type="transmembrane region" description="Helical" evidence="1">
    <location>
        <begin position="6"/>
        <end position="29"/>
    </location>
</feature>
<evidence type="ECO:0000259" key="2">
    <source>
        <dbReference type="Pfam" id="PF12695"/>
    </source>
</evidence>
<dbReference type="InterPro" id="IPR029059">
    <property type="entry name" value="AB_hydrolase_5"/>
</dbReference>
<dbReference type="EMBL" id="JAGVRK010000001">
    <property type="protein sequence ID" value="MBS2970278.1"/>
    <property type="molecule type" value="Genomic_DNA"/>
</dbReference>
<evidence type="ECO:0000313" key="4">
    <source>
        <dbReference type="Proteomes" id="UP000682403"/>
    </source>
</evidence>
<keyword evidence="1" id="KW-0812">Transmembrane</keyword>
<accession>A0ABS5LIG7</accession>